<dbReference type="PROSITE" id="PS50943">
    <property type="entry name" value="HTH_CROC1"/>
    <property type="match status" value="1"/>
</dbReference>
<reference evidence="3 4" key="1">
    <citation type="submission" date="2018-06" db="EMBL/GenBank/DDBJ databases">
        <title>Genomic Encyclopedia of Type Strains, Phase III (KMG-III): the genomes of soil and plant-associated and newly described type strains.</title>
        <authorList>
            <person name="Whitman W."/>
        </authorList>
    </citation>
    <scope>NUCLEOTIDE SEQUENCE [LARGE SCALE GENOMIC DNA]</scope>
    <source>
        <strain evidence="3 4">CECT 7732</strain>
    </source>
</reference>
<proteinExistence type="predicted"/>
<dbReference type="GO" id="GO:0003677">
    <property type="term" value="F:DNA binding"/>
    <property type="evidence" value="ECO:0007669"/>
    <property type="project" value="InterPro"/>
</dbReference>
<accession>A0A366CVB4</accession>
<feature type="compositionally biased region" description="Polar residues" evidence="1">
    <location>
        <begin position="82"/>
        <end position="103"/>
    </location>
</feature>
<protein>
    <recommendedName>
        <fullName evidence="2">HTH cro/C1-type domain-containing protein</fullName>
    </recommendedName>
</protein>
<feature type="compositionally biased region" description="Basic and acidic residues" evidence="1">
    <location>
        <begin position="64"/>
        <end position="78"/>
    </location>
</feature>
<evidence type="ECO:0000313" key="4">
    <source>
        <dbReference type="Proteomes" id="UP000252086"/>
    </source>
</evidence>
<evidence type="ECO:0000256" key="1">
    <source>
        <dbReference type="SAM" id="MobiDB-lite"/>
    </source>
</evidence>
<comment type="caution">
    <text evidence="3">The sequence shown here is derived from an EMBL/GenBank/DDBJ whole genome shotgun (WGS) entry which is preliminary data.</text>
</comment>
<dbReference type="RefSeq" id="WP_113875335.1">
    <property type="nucleotide sequence ID" value="NZ_QNRF01000008.1"/>
</dbReference>
<evidence type="ECO:0000259" key="2">
    <source>
        <dbReference type="PROSITE" id="PS50943"/>
    </source>
</evidence>
<evidence type="ECO:0000313" key="3">
    <source>
        <dbReference type="EMBL" id="RBO80254.1"/>
    </source>
</evidence>
<organism evidence="3 4">
    <name type="scientific">Marinomonas aquiplantarum</name>
    <dbReference type="NCBI Taxonomy" id="491951"/>
    <lineage>
        <taxon>Bacteria</taxon>
        <taxon>Pseudomonadati</taxon>
        <taxon>Pseudomonadota</taxon>
        <taxon>Gammaproteobacteria</taxon>
        <taxon>Oceanospirillales</taxon>
        <taxon>Oceanospirillaceae</taxon>
        <taxon>Marinomonas</taxon>
    </lineage>
</organism>
<dbReference type="InterPro" id="IPR001387">
    <property type="entry name" value="Cro/C1-type_HTH"/>
</dbReference>
<feature type="compositionally biased region" description="Basic residues" evidence="1">
    <location>
        <begin position="14"/>
        <end position="35"/>
    </location>
</feature>
<feature type="region of interest" description="Disordered" evidence="1">
    <location>
        <begin position="1"/>
        <end position="103"/>
    </location>
</feature>
<dbReference type="InterPro" id="IPR010982">
    <property type="entry name" value="Lambda_DNA-bd_dom_sf"/>
</dbReference>
<feature type="compositionally biased region" description="Basic and acidic residues" evidence="1">
    <location>
        <begin position="36"/>
        <end position="49"/>
    </location>
</feature>
<feature type="compositionally biased region" description="Polar residues" evidence="1">
    <location>
        <begin position="123"/>
        <end position="134"/>
    </location>
</feature>
<dbReference type="EMBL" id="QNRF01000008">
    <property type="protein sequence ID" value="RBO80254.1"/>
    <property type="molecule type" value="Genomic_DNA"/>
</dbReference>
<dbReference type="Gene3D" id="1.10.260.40">
    <property type="entry name" value="lambda repressor-like DNA-binding domains"/>
    <property type="match status" value="1"/>
</dbReference>
<feature type="domain" description="HTH cro/C1-type" evidence="2">
    <location>
        <begin position="203"/>
        <end position="258"/>
    </location>
</feature>
<dbReference type="SUPFAM" id="SSF47413">
    <property type="entry name" value="lambda repressor-like DNA-binding domains"/>
    <property type="match status" value="1"/>
</dbReference>
<keyword evidence="4" id="KW-1185">Reference proteome</keyword>
<gene>
    <name evidence="3" type="ORF">DFP76_108117</name>
</gene>
<dbReference type="CDD" id="cd00093">
    <property type="entry name" value="HTH_XRE"/>
    <property type="match status" value="1"/>
</dbReference>
<dbReference type="Proteomes" id="UP000252086">
    <property type="component" value="Unassembled WGS sequence"/>
</dbReference>
<dbReference type="AlphaFoldDB" id="A0A366CVB4"/>
<dbReference type="OrthoDB" id="6240846at2"/>
<feature type="region of interest" description="Disordered" evidence="1">
    <location>
        <begin position="123"/>
        <end position="153"/>
    </location>
</feature>
<sequence length="272" mass="30122">MKMKDQLDSPQPMKKPKAKSKKAEVKKKKQAKLKAKKAEKDKKALKKEAPAVTKKGKKSPKVQANDKKNKSIDGKSPEAEVTSMTTTESSPVENTVSKAETTQTTVPVDDLIVNQAATESLTHQDTAVTATSAESKPVQRVTRRPRSTRRKTSVEDIQALAENANRQRASKNLATLTQDEQKIATQDVVKRLLIGDLSQGEALRELRVKVLGLRQEAYTELTGVSRKTLSEVENDKGNYTAEIINKMFKPFQLKVSLVPDSSDDLKTILNQK</sequence>
<feature type="compositionally biased region" description="Basic residues" evidence="1">
    <location>
        <begin position="141"/>
        <end position="151"/>
    </location>
</feature>
<name>A0A366CVB4_9GAMM</name>